<dbReference type="Gene3D" id="1.20.1540.10">
    <property type="entry name" value="Rhomboid-like"/>
    <property type="match status" value="1"/>
</dbReference>
<evidence type="ECO:0000256" key="3">
    <source>
        <dbReference type="ARBA" id="ARBA00022692"/>
    </source>
</evidence>
<dbReference type="InterPro" id="IPR050925">
    <property type="entry name" value="Rhomboid_protease_S54"/>
</dbReference>
<dbReference type="EMBL" id="PYFT01000001">
    <property type="protein sequence ID" value="PSR52087.1"/>
    <property type="molecule type" value="Genomic_DNA"/>
</dbReference>
<evidence type="ECO:0000256" key="4">
    <source>
        <dbReference type="ARBA" id="ARBA00022801"/>
    </source>
</evidence>
<dbReference type="InterPro" id="IPR022764">
    <property type="entry name" value="Peptidase_S54_rhomboid_dom"/>
</dbReference>
<evidence type="ECO:0000313" key="9">
    <source>
        <dbReference type="EMBL" id="PSR52087.1"/>
    </source>
</evidence>
<feature type="transmembrane region" description="Helical" evidence="7">
    <location>
        <begin position="12"/>
        <end position="36"/>
    </location>
</feature>
<dbReference type="AlphaFoldDB" id="A0A2T2Y9A0"/>
<feature type="transmembrane region" description="Helical" evidence="7">
    <location>
        <begin position="233"/>
        <end position="252"/>
    </location>
</feature>
<gene>
    <name evidence="9" type="ORF">AHMF7605_00405</name>
</gene>
<dbReference type="PANTHER" id="PTHR43731">
    <property type="entry name" value="RHOMBOID PROTEASE"/>
    <property type="match status" value="1"/>
</dbReference>
<sequence>MMSITPMVRNLLIINVVAYIAFTYFGSSAPFALYDFRSELFRPYQFITYMFMHDSRSWGHIFSNMLSLFIFGPMLEHRWGPQRFLIFYLVCGVGAGILYSGIRSYEFGQMQQAEQEFLINPTPENYHSFLEESLKGDYDTQMLLDFKRNQTNTQFIAAAKQDVKNFYEKIINIPMVGASGAVFGLLMAFGLLFPNTELFLLFFPFPIKAKYFVLFYGAYELYAGVQRLPGDNVAHYAHLGGMLFAFILLKVWERDRSNFY</sequence>
<reference evidence="9 10" key="1">
    <citation type="submission" date="2018-03" db="EMBL/GenBank/DDBJ databases">
        <title>Adhaeribacter sp. HMF7605 Genome sequencing and assembly.</title>
        <authorList>
            <person name="Kang H."/>
            <person name="Kang J."/>
            <person name="Cha I."/>
            <person name="Kim H."/>
            <person name="Joh K."/>
        </authorList>
    </citation>
    <scope>NUCLEOTIDE SEQUENCE [LARGE SCALE GENOMIC DNA]</scope>
    <source>
        <strain evidence="9 10">HMF7605</strain>
    </source>
</reference>
<keyword evidence="4" id="KW-0378">Hydrolase</keyword>
<feature type="domain" description="Peptidase S54 rhomboid" evidence="8">
    <location>
        <begin position="43"/>
        <end position="103"/>
    </location>
</feature>
<feature type="transmembrane region" description="Helical" evidence="7">
    <location>
        <begin position="199"/>
        <end position="221"/>
    </location>
</feature>
<organism evidence="9 10">
    <name type="scientific">Adhaeribacter arboris</name>
    <dbReference type="NCBI Taxonomy" id="2072846"/>
    <lineage>
        <taxon>Bacteria</taxon>
        <taxon>Pseudomonadati</taxon>
        <taxon>Bacteroidota</taxon>
        <taxon>Cytophagia</taxon>
        <taxon>Cytophagales</taxon>
        <taxon>Hymenobacteraceae</taxon>
        <taxon>Adhaeribacter</taxon>
    </lineage>
</organism>
<dbReference type="Pfam" id="PF01694">
    <property type="entry name" value="Rhomboid"/>
    <property type="match status" value="2"/>
</dbReference>
<accession>A0A2T2Y9A0</accession>
<evidence type="ECO:0000256" key="5">
    <source>
        <dbReference type="ARBA" id="ARBA00022989"/>
    </source>
</evidence>
<keyword evidence="9" id="KW-0645">Protease</keyword>
<keyword evidence="10" id="KW-1185">Reference proteome</keyword>
<feature type="domain" description="Peptidase S54 rhomboid" evidence="8">
    <location>
        <begin position="164"/>
        <end position="248"/>
    </location>
</feature>
<comment type="similarity">
    <text evidence="2">Belongs to the peptidase S54 family.</text>
</comment>
<protein>
    <submittedName>
        <fullName evidence="9">Rhomboid family intramembrane serine protease</fullName>
    </submittedName>
</protein>
<evidence type="ECO:0000256" key="2">
    <source>
        <dbReference type="ARBA" id="ARBA00009045"/>
    </source>
</evidence>
<evidence type="ECO:0000259" key="8">
    <source>
        <dbReference type="Pfam" id="PF01694"/>
    </source>
</evidence>
<evidence type="ECO:0000256" key="7">
    <source>
        <dbReference type="SAM" id="Phobius"/>
    </source>
</evidence>
<feature type="transmembrane region" description="Helical" evidence="7">
    <location>
        <begin position="57"/>
        <end position="75"/>
    </location>
</feature>
<comment type="caution">
    <text evidence="9">The sequence shown here is derived from an EMBL/GenBank/DDBJ whole genome shotgun (WGS) entry which is preliminary data.</text>
</comment>
<evidence type="ECO:0000256" key="1">
    <source>
        <dbReference type="ARBA" id="ARBA00004141"/>
    </source>
</evidence>
<keyword evidence="5 7" id="KW-1133">Transmembrane helix</keyword>
<dbReference type="GO" id="GO:0004252">
    <property type="term" value="F:serine-type endopeptidase activity"/>
    <property type="evidence" value="ECO:0007669"/>
    <property type="project" value="InterPro"/>
</dbReference>
<dbReference type="GO" id="GO:0006508">
    <property type="term" value="P:proteolysis"/>
    <property type="evidence" value="ECO:0007669"/>
    <property type="project" value="UniProtKB-KW"/>
</dbReference>
<feature type="transmembrane region" description="Helical" evidence="7">
    <location>
        <begin position="81"/>
        <end position="102"/>
    </location>
</feature>
<dbReference type="OrthoDB" id="9807874at2"/>
<dbReference type="RefSeq" id="WP_106925368.1">
    <property type="nucleotide sequence ID" value="NZ_PYFT01000001.1"/>
</dbReference>
<evidence type="ECO:0000313" key="10">
    <source>
        <dbReference type="Proteomes" id="UP000240357"/>
    </source>
</evidence>
<comment type="subcellular location">
    <subcellularLocation>
        <location evidence="1">Membrane</location>
        <topology evidence="1">Multi-pass membrane protein</topology>
    </subcellularLocation>
</comment>
<feature type="transmembrane region" description="Helical" evidence="7">
    <location>
        <begin position="170"/>
        <end position="193"/>
    </location>
</feature>
<evidence type="ECO:0000256" key="6">
    <source>
        <dbReference type="ARBA" id="ARBA00023136"/>
    </source>
</evidence>
<dbReference type="PANTHER" id="PTHR43731:SF14">
    <property type="entry name" value="PRESENILIN-ASSOCIATED RHOMBOID-LIKE PROTEIN, MITOCHONDRIAL"/>
    <property type="match status" value="1"/>
</dbReference>
<proteinExistence type="inferred from homology"/>
<keyword evidence="6 7" id="KW-0472">Membrane</keyword>
<dbReference type="SUPFAM" id="SSF144091">
    <property type="entry name" value="Rhomboid-like"/>
    <property type="match status" value="1"/>
</dbReference>
<dbReference type="Proteomes" id="UP000240357">
    <property type="component" value="Unassembled WGS sequence"/>
</dbReference>
<keyword evidence="3 7" id="KW-0812">Transmembrane</keyword>
<name>A0A2T2Y9A0_9BACT</name>
<dbReference type="InterPro" id="IPR035952">
    <property type="entry name" value="Rhomboid-like_sf"/>
</dbReference>
<dbReference type="GO" id="GO:0016020">
    <property type="term" value="C:membrane"/>
    <property type="evidence" value="ECO:0007669"/>
    <property type="project" value="UniProtKB-SubCell"/>
</dbReference>